<protein>
    <recommendedName>
        <fullName evidence="3">LRRCT domain-containing protein</fullName>
    </recommendedName>
</protein>
<evidence type="ECO:0000256" key="1">
    <source>
        <dbReference type="ARBA" id="ARBA00022614"/>
    </source>
</evidence>
<dbReference type="Gene3D" id="3.80.10.10">
    <property type="entry name" value="Ribonuclease Inhibitor"/>
    <property type="match status" value="1"/>
</dbReference>
<comment type="caution">
    <text evidence="4">The sequence shown here is derived from an EMBL/GenBank/DDBJ whole genome shotgun (WGS) entry which is preliminary data.</text>
</comment>
<name>A0A9D4RTX7_DREPO</name>
<reference evidence="4" key="2">
    <citation type="submission" date="2020-11" db="EMBL/GenBank/DDBJ databases">
        <authorList>
            <person name="McCartney M.A."/>
            <person name="Auch B."/>
            <person name="Kono T."/>
            <person name="Mallez S."/>
            <person name="Becker A."/>
            <person name="Gohl D.M."/>
            <person name="Silverstein K.A.T."/>
            <person name="Koren S."/>
            <person name="Bechman K.B."/>
            <person name="Herman A."/>
            <person name="Abrahante J.E."/>
            <person name="Garbe J."/>
        </authorList>
    </citation>
    <scope>NUCLEOTIDE SEQUENCE</scope>
    <source>
        <strain evidence="4">Duluth1</strain>
        <tissue evidence="4">Whole animal</tissue>
    </source>
</reference>
<sequence length="114" mass="12687">MRWLIATVQDKQSKLKVSEAVCSKPAHLNGRNIWSITQADLNCTGNVSRPCDSNGEWQYLQYNCLRADFKNAVNQTYSLTGNVTSAEVIKALSAVANVTEYKENRTSSELLNTT</sequence>
<dbReference type="InterPro" id="IPR000483">
    <property type="entry name" value="Cys-rich_flank_reg_C"/>
</dbReference>
<proteinExistence type="predicted"/>
<organism evidence="4 5">
    <name type="scientific">Dreissena polymorpha</name>
    <name type="common">Zebra mussel</name>
    <name type="synonym">Mytilus polymorpha</name>
    <dbReference type="NCBI Taxonomy" id="45954"/>
    <lineage>
        <taxon>Eukaryota</taxon>
        <taxon>Metazoa</taxon>
        <taxon>Spiralia</taxon>
        <taxon>Lophotrochozoa</taxon>
        <taxon>Mollusca</taxon>
        <taxon>Bivalvia</taxon>
        <taxon>Autobranchia</taxon>
        <taxon>Heteroconchia</taxon>
        <taxon>Euheterodonta</taxon>
        <taxon>Imparidentia</taxon>
        <taxon>Neoheterodontei</taxon>
        <taxon>Myida</taxon>
        <taxon>Dreissenoidea</taxon>
        <taxon>Dreissenidae</taxon>
        <taxon>Dreissena</taxon>
    </lineage>
</organism>
<keyword evidence="2" id="KW-0732">Signal</keyword>
<dbReference type="Pfam" id="PF01463">
    <property type="entry name" value="LRRCT"/>
    <property type="match status" value="1"/>
</dbReference>
<gene>
    <name evidence="4" type="ORF">DPMN_002388</name>
</gene>
<evidence type="ECO:0000256" key="2">
    <source>
        <dbReference type="ARBA" id="ARBA00022729"/>
    </source>
</evidence>
<evidence type="ECO:0000313" key="5">
    <source>
        <dbReference type="Proteomes" id="UP000828390"/>
    </source>
</evidence>
<dbReference type="InterPro" id="IPR032675">
    <property type="entry name" value="LRR_dom_sf"/>
</dbReference>
<keyword evidence="5" id="KW-1185">Reference proteome</keyword>
<evidence type="ECO:0000259" key="3">
    <source>
        <dbReference type="Pfam" id="PF01463"/>
    </source>
</evidence>
<dbReference type="AlphaFoldDB" id="A0A9D4RTX7"/>
<accession>A0A9D4RTX7</accession>
<dbReference type="Proteomes" id="UP000828390">
    <property type="component" value="Unassembled WGS sequence"/>
</dbReference>
<dbReference type="EMBL" id="JAIWYP010000001">
    <property type="protein sequence ID" value="KAH3878492.1"/>
    <property type="molecule type" value="Genomic_DNA"/>
</dbReference>
<feature type="domain" description="LRRCT" evidence="3">
    <location>
        <begin position="20"/>
        <end position="43"/>
    </location>
</feature>
<keyword evidence="1" id="KW-0433">Leucine-rich repeat</keyword>
<reference evidence="4" key="1">
    <citation type="journal article" date="2019" name="bioRxiv">
        <title>The Genome of the Zebra Mussel, Dreissena polymorpha: A Resource for Invasive Species Research.</title>
        <authorList>
            <person name="McCartney M.A."/>
            <person name="Auch B."/>
            <person name="Kono T."/>
            <person name="Mallez S."/>
            <person name="Zhang Y."/>
            <person name="Obille A."/>
            <person name="Becker A."/>
            <person name="Abrahante J.E."/>
            <person name="Garbe J."/>
            <person name="Badalamenti J.P."/>
            <person name="Herman A."/>
            <person name="Mangelson H."/>
            <person name="Liachko I."/>
            <person name="Sullivan S."/>
            <person name="Sone E.D."/>
            <person name="Koren S."/>
            <person name="Silverstein K.A.T."/>
            <person name="Beckman K.B."/>
            <person name="Gohl D.M."/>
        </authorList>
    </citation>
    <scope>NUCLEOTIDE SEQUENCE</scope>
    <source>
        <strain evidence="4">Duluth1</strain>
        <tissue evidence="4">Whole animal</tissue>
    </source>
</reference>
<evidence type="ECO:0000313" key="4">
    <source>
        <dbReference type="EMBL" id="KAH3878492.1"/>
    </source>
</evidence>